<dbReference type="SUPFAM" id="SSF48498">
    <property type="entry name" value="Tetracyclin repressor-like, C-terminal domain"/>
    <property type="match status" value="1"/>
</dbReference>
<comment type="caution">
    <text evidence="7">The sequence shown here is derived from an EMBL/GenBank/DDBJ whole genome shotgun (WGS) entry which is preliminary data.</text>
</comment>
<proteinExistence type="predicted"/>
<dbReference type="PANTHER" id="PTHR30055:SF151">
    <property type="entry name" value="TRANSCRIPTIONAL REGULATORY PROTEIN"/>
    <property type="match status" value="1"/>
</dbReference>
<feature type="DNA-binding region" description="H-T-H motif" evidence="5">
    <location>
        <begin position="25"/>
        <end position="44"/>
    </location>
</feature>
<dbReference type="Gene3D" id="1.10.10.60">
    <property type="entry name" value="Homeodomain-like"/>
    <property type="match status" value="1"/>
</dbReference>
<keyword evidence="2" id="KW-0805">Transcription regulation</keyword>
<protein>
    <submittedName>
        <fullName evidence="7">TetR family transcriptional regulator</fullName>
    </submittedName>
</protein>
<feature type="domain" description="HTH tetR-type" evidence="6">
    <location>
        <begin position="2"/>
        <end position="62"/>
    </location>
</feature>
<dbReference type="EMBL" id="WPCU01000005">
    <property type="protein sequence ID" value="MVA76117.1"/>
    <property type="molecule type" value="Genomic_DNA"/>
</dbReference>
<dbReference type="GO" id="GO:0000976">
    <property type="term" value="F:transcription cis-regulatory region binding"/>
    <property type="evidence" value="ECO:0007669"/>
    <property type="project" value="TreeGrafter"/>
</dbReference>
<evidence type="ECO:0000256" key="2">
    <source>
        <dbReference type="ARBA" id="ARBA00023015"/>
    </source>
</evidence>
<dbReference type="RefSeq" id="WP_331714571.1">
    <property type="nucleotide sequence ID" value="NZ_WPCU01000005.1"/>
</dbReference>
<dbReference type="InterPro" id="IPR050109">
    <property type="entry name" value="HTH-type_TetR-like_transc_reg"/>
</dbReference>
<dbReference type="AlphaFoldDB" id="A0A6A9UXQ3"/>
<evidence type="ECO:0000256" key="4">
    <source>
        <dbReference type="ARBA" id="ARBA00023163"/>
    </source>
</evidence>
<dbReference type="InterPro" id="IPR009057">
    <property type="entry name" value="Homeodomain-like_sf"/>
</dbReference>
<dbReference type="PROSITE" id="PS50977">
    <property type="entry name" value="HTH_TETR_2"/>
    <property type="match status" value="1"/>
</dbReference>
<keyword evidence="3 5" id="KW-0238">DNA-binding</keyword>
<dbReference type="PANTHER" id="PTHR30055">
    <property type="entry name" value="HTH-TYPE TRANSCRIPTIONAL REGULATOR RUTR"/>
    <property type="match status" value="1"/>
</dbReference>
<evidence type="ECO:0000256" key="5">
    <source>
        <dbReference type="PROSITE-ProRule" id="PRU00335"/>
    </source>
</evidence>
<sequence length="189" mass="19723">MPHRRSDVVEQAIAVLDRYGLADLSVRRLAGELGVQPSALYHHFASKQALLAAVAEEILVRGPVRPRPADWAGRVRAVCSELRDAVLAVRDGAEVVATVHAFGLGARRPGEELTAVLLDAGCDPGLARVAAGTLLHFVFGHAADEQAQLQAGSAGAIADAPTDRSDFALGLDLVVDGIAVRLAALSASR</sequence>
<reference evidence="7 8" key="1">
    <citation type="submission" date="2019-12" db="EMBL/GenBank/DDBJ databases">
        <title>Auraticoccus cholistani sp. nov., an actinomycete isolated from soil of Cholistan desert.</title>
        <authorList>
            <person name="Cheema M.T."/>
        </authorList>
    </citation>
    <scope>NUCLEOTIDE SEQUENCE [LARGE SCALE GENOMIC DNA]</scope>
    <source>
        <strain evidence="7 8">F435</strain>
    </source>
</reference>
<dbReference type="GO" id="GO:0045892">
    <property type="term" value="P:negative regulation of DNA-templated transcription"/>
    <property type="evidence" value="ECO:0007669"/>
    <property type="project" value="InterPro"/>
</dbReference>
<keyword evidence="8" id="KW-1185">Reference proteome</keyword>
<dbReference type="SUPFAM" id="SSF46689">
    <property type="entry name" value="Homeodomain-like"/>
    <property type="match status" value="1"/>
</dbReference>
<dbReference type="InterPro" id="IPR036271">
    <property type="entry name" value="Tet_transcr_reg_TetR-rel_C_sf"/>
</dbReference>
<gene>
    <name evidence="7" type="ORF">GC722_08790</name>
</gene>
<evidence type="ECO:0000256" key="3">
    <source>
        <dbReference type="ARBA" id="ARBA00023125"/>
    </source>
</evidence>
<dbReference type="InterPro" id="IPR004111">
    <property type="entry name" value="Repressor_TetR_C"/>
</dbReference>
<keyword evidence="4" id="KW-0804">Transcription</keyword>
<organism evidence="7 8">
    <name type="scientific">Auraticoccus cholistanensis</name>
    <dbReference type="NCBI Taxonomy" id="2656650"/>
    <lineage>
        <taxon>Bacteria</taxon>
        <taxon>Bacillati</taxon>
        <taxon>Actinomycetota</taxon>
        <taxon>Actinomycetes</taxon>
        <taxon>Propionibacteriales</taxon>
        <taxon>Propionibacteriaceae</taxon>
        <taxon>Auraticoccus</taxon>
    </lineage>
</organism>
<evidence type="ECO:0000259" key="6">
    <source>
        <dbReference type="PROSITE" id="PS50977"/>
    </source>
</evidence>
<accession>A0A6A9UXQ3</accession>
<dbReference type="GO" id="GO:0046677">
    <property type="term" value="P:response to antibiotic"/>
    <property type="evidence" value="ECO:0007669"/>
    <property type="project" value="InterPro"/>
</dbReference>
<dbReference type="Gene3D" id="1.10.357.10">
    <property type="entry name" value="Tetracycline Repressor, domain 2"/>
    <property type="match status" value="1"/>
</dbReference>
<evidence type="ECO:0000256" key="1">
    <source>
        <dbReference type="ARBA" id="ARBA00022491"/>
    </source>
</evidence>
<dbReference type="Proteomes" id="UP000435304">
    <property type="component" value="Unassembled WGS sequence"/>
</dbReference>
<dbReference type="InterPro" id="IPR003012">
    <property type="entry name" value="Tet_transcr_reg_TetR"/>
</dbReference>
<dbReference type="PRINTS" id="PR00455">
    <property type="entry name" value="HTHTETR"/>
</dbReference>
<dbReference type="Pfam" id="PF00440">
    <property type="entry name" value="TetR_N"/>
    <property type="match status" value="1"/>
</dbReference>
<dbReference type="PRINTS" id="PR00400">
    <property type="entry name" value="TETREPRESSOR"/>
</dbReference>
<dbReference type="Pfam" id="PF02909">
    <property type="entry name" value="TetR_C_1"/>
    <property type="match status" value="1"/>
</dbReference>
<evidence type="ECO:0000313" key="7">
    <source>
        <dbReference type="EMBL" id="MVA76117.1"/>
    </source>
</evidence>
<evidence type="ECO:0000313" key="8">
    <source>
        <dbReference type="Proteomes" id="UP000435304"/>
    </source>
</evidence>
<name>A0A6A9UXQ3_9ACTN</name>
<dbReference type="InterPro" id="IPR001647">
    <property type="entry name" value="HTH_TetR"/>
</dbReference>
<dbReference type="GO" id="GO:0003700">
    <property type="term" value="F:DNA-binding transcription factor activity"/>
    <property type="evidence" value="ECO:0007669"/>
    <property type="project" value="TreeGrafter"/>
</dbReference>
<keyword evidence="1" id="KW-0678">Repressor</keyword>